<name>A0A926P4R4_9HYPH</name>
<keyword evidence="1" id="KW-0812">Transmembrane</keyword>
<gene>
    <name evidence="2" type="ORF">HK439_12170</name>
</gene>
<dbReference type="Proteomes" id="UP000598467">
    <property type="component" value="Unassembled WGS sequence"/>
</dbReference>
<feature type="transmembrane region" description="Helical" evidence="1">
    <location>
        <begin position="33"/>
        <end position="54"/>
    </location>
</feature>
<dbReference type="EMBL" id="JABFCZ010000012">
    <property type="protein sequence ID" value="MBD1547022.1"/>
    <property type="molecule type" value="Genomic_DNA"/>
</dbReference>
<sequence>MSSRQIPKGPDKPLTFVQGPRAAGNYMPLRANFLLLSGIALVLIAATMIIGTLLG</sequence>
<dbReference type="RefSeq" id="WP_190291776.1">
    <property type="nucleotide sequence ID" value="NZ_JABFCZ010000012.1"/>
</dbReference>
<dbReference type="AlphaFoldDB" id="A0A926P4R4"/>
<proteinExistence type="predicted"/>
<protein>
    <submittedName>
        <fullName evidence="2">Uncharacterized protein</fullName>
    </submittedName>
</protein>
<evidence type="ECO:0000256" key="1">
    <source>
        <dbReference type="SAM" id="Phobius"/>
    </source>
</evidence>
<organism evidence="2 3">
    <name type="scientific">Roseibium aggregatum</name>
    <dbReference type="NCBI Taxonomy" id="187304"/>
    <lineage>
        <taxon>Bacteria</taxon>
        <taxon>Pseudomonadati</taxon>
        <taxon>Pseudomonadota</taxon>
        <taxon>Alphaproteobacteria</taxon>
        <taxon>Hyphomicrobiales</taxon>
        <taxon>Stappiaceae</taxon>
        <taxon>Roseibium</taxon>
    </lineage>
</organism>
<keyword evidence="1" id="KW-0472">Membrane</keyword>
<keyword evidence="1" id="KW-1133">Transmembrane helix</keyword>
<evidence type="ECO:0000313" key="3">
    <source>
        <dbReference type="Proteomes" id="UP000598467"/>
    </source>
</evidence>
<accession>A0A926P4R4</accession>
<comment type="caution">
    <text evidence="2">The sequence shown here is derived from an EMBL/GenBank/DDBJ whole genome shotgun (WGS) entry which is preliminary data.</text>
</comment>
<reference evidence="2" key="1">
    <citation type="submission" date="2020-05" db="EMBL/GenBank/DDBJ databases">
        <title>Identification of trans-AT polyketide cluster in two marine bacteria, producers of a novel glutaramide-containing polyketide sesbanimide D and analogs.</title>
        <authorList>
            <person name="Kacar D."/>
            <person name="Rodriguez P."/>
            <person name="Canedo L."/>
            <person name="Gonzalez E."/>
            <person name="Galan B."/>
            <person name="De La Calle F."/>
            <person name="Garcia J.L."/>
        </authorList>
    </citation>
    <scope>NUCLEOTIDE SEQUENCE</scope>
    <source>
        <strain evidence="2">PHM038</strain>
    </source>
</reference>
<evidence type="ECO:0000313" key="2">
    <source>
        <dbReference type="EMBL" id="MBD1547022.1"/>
    </source>
</evidence>